<dbReference type="Pfam" id="PF11091">
    <property type="entry name" value="T4_tail_cap"/>
    <property type="match status" value="1"/>
</dbReference>
<sequence length="374" mass="40381">MAIVTELVTDAAKSIAQQGSKISAGSSSTKTVNKTIVAQYPAERAAANDGSSDLRVNDLYKNGLLFTAYDFKSRTTTALRKDRSSQNSVSGTTILNGVKTAVTSTTKALASLSTTSKTGLTANTDSTVDKTPLVNILLPRSKSDVDTASHRFNDVGESLIARGGGNVGGVLSNIASTAVFGAIDSLTQGIMADHSEQIYNTARSMYAGADNRTKVFTWDLTPRNGYDLNQIIKIYELFNYYSYGETGNSTFAKEMKAQLDQMYKDTFINNLTPEGSDRTNTIFENVTSFLSNVIVVGNPTIWYVRNFGTTSSYDGRTDVFGPCQIQSVRFDKSPNGQFNGLAIAPNLPSTFTLEVTFREILTLDRGSLYASGIS</sequence>
<dbReference type="EMBL" id="MH059636">
    <property type="protein sequence ID" value="AWD90355.1"/>
    <property type="molecule type" value="Genomic_DNA"/>
</dbReference>
<evidence type="ECO:0000313" key="1">
    <source>
        <dbReference type="EMBL" id="AWD90355.1"/>
    </source>
</evidence>
<organism evidence="1 2">
    <name type="scientific">Erwinia phage Cronus</name>
    <dbReference type="NCBI Taxonomy" id="2163633"/>
    <lineage>
        <taxon>Viruses</taxon>
        <taxon>Duplodnaviria</taxon>
        <taxon>Heunggongvirae</taxon>
        <taxon>Uroviricota</taxon>
        <taxon>Caudoviricetes</taxon>
        <taxon>Pantevenvirales</taxon>
        <taxon>Straboviridae</taxon>
        <taxon>Tevenvirinae</taxon>
        <taxon>Risoevirus</taxon>
        <taxon>Risoevirus cronus</taxon>
        <taxon>Roskildevirus cronus</taxon>
    </lineage>
</organism>
<keyword evidence="2" id="KW-1185">Reference proteome</keyword>
<reference evidence="1" key="1">
    <citation type="submission" date="2018-03" db="EMBL/GenBank/DDBJ databases">
        <title>Phage therapy in agriculture - a green tech approach to combat plant pathogenic bacteria.</title>
        <authorList>
            <person name="Carstens A.B."/>
            <person name="Djurhuus A.M."/>
            <person name="Hansen L.H."/>
        </authorList>
    </citation>
    <scope>NUCLEOTIDE SEQUENCE [LARGE SCALE GENOMIC DNA]</scope>
</reference>
<proteinExistence type="predicted"/>
<accession>A0A2S1GLU1</accession>
<dbReference type="Proteomes" id="UP000246316">
    <property type="component" value="Segment"/>
</dbReference>
<name>A0A2S1GLU1_9CAUD</name>
<dbReference type="RefSeq" id="YP_010095154.1">
    <property type="nucleotide sequence ID" value="NC_055743.1"/>
</dbReference>
<dbReference type="InterPro" id="IPR024389">
    <property type="entry name" value="Gp48_T4-like"/>
</dbReference>
<evidence type="ECO:0000313" key="2">
    <source>
        <dbReference type="Proteomes" id="UP000246316"/>
    </source>
</evidence>
<dbReference type="GeneID" id="65112788"/>
<protein>
    <submittedName>
        <fullName evidence="1">Baseplate tail tube cap</fullName>
    </submittedName>
</protein>
<dbReference type="KEGG" id="vg:65112788"/>